<dbReference type="Pfam" id="PF00017">
    <property type="entry name" value="SH2"/>
    <property type="match status" value="1"/>
</dbReference>
<evidence type="ECO:0000313" key="6">
    <source>
        <dbReference type="Proteomes" id="UP000695022"/>
    </source>
</evidence>
<protein>
    <submittedName>
        <fullName evidence="7">SH2B adapter protein 1-like</fullName>
    </submittedName>
</protein>
<dbReference type="PROSITE" id="PS50001">
    <property type="entry name" value="SH2"/>
    <property type="match status" value="1"/>
</dbReference>
<evidence type="ECO:0000256" key="2">
    <source>
        <dbReference type="ARBA" id="ARBA00022553"/>
    </source>
</evidence>
<comment type="similarity">
    <text evidence="1">Belongs to the SH2B adapter family.</text>
</comment>
<reference evidence="7" key="1">
    <citation type="submission" date="2025-08" db="UniProtKB">
        <authorList>
            <consortium name="RefSeq"/>
        </authorList>
    </citation>
    <scope>IDENTIFICATION</scope>
</reference>
<dbReference type="InterPro" id="IPR000980">
    <property type="entry name" value="SH2"/>
</dbReference>
<dbReference type="PRINTS" id="PR00401">
    <property type="entry name" value="SH2DOMAIN"/>
</dbReference>
<gene>
    <name evidence="7" type="primary">LOC106810395</name>
</gene>
<dbReference type="SUPFAM" id="SSF55550">
    <property type="entry name" value="SH2 domain"/>
    <property type="match status" value="1"/>
</dbReference>
<organism evidence="6 7">
    <name type="scientific">Priapulus caudatus</name>
    <name type="common">Priapulid worm</name>
    <dbReference type="NCBI Taxonomy" id="37621"/>
    <lineage>
        <taxon>Eukaryota</taxon>
        <taxon>Metazoa</taxon>
        <taxon>Ecdysozoa</taxon>
        <taxon>Scalidophora</taxon>
        <taxon>Priapulida</taxon>
        <taxon>Priapulimorpha</taxon>
        <taxon>Priapulimorphida</taxon>
        <taxon>Priapulidae</taxon>
        <taxon>Priapulus</taxon>
    </lineage>
</organism>
<feature type="compositionally biased region" description="Polar residues" evidence="4">
    <location>
        <begin position="76"/>
        <end position="86"/>
    </location>
</feature>
<evidence type="ECO:0000256" key="4">
    <source>
        <dbReference type="SAM" id="MobiDB-lite"/>
    </source>
</evidence>
<proteinExistence type="inferred from homology"/>
<dbReference type="RefSeq" id="XP_014669227.1">
    <property type="nucleotide sequence ID" value="XM_014813741.1"/>
</dbReference>
<dbReference type="Proteomes" id="UP000695022">
    <property type="component" value="Unplaced"/>
</dbReference>
<dbReference type="PANTHER" id="PTHR10872:SF2">
    <property type="entry name" value="LNK, ISOFORM D"/>
    <property type="match status" value="1"/>
</dbReference>
<feature type="non-terminal residue" evidence="7">
    <location>
        <position position="176"/>
    </location>
</feature>
<keyword evidence="2" id="KW-0597">Phosphoprotein</keyword>
<dbReference type="Gene3D" id="3.30.505.10">
    <property type="entry name" value="SH2 domain"/>
    <property type="match status" value="1"/>
</dbReference>
<evidence type="ECO:0000256" key="1">
    <source>
        <dbReference type="ARBA" id="ARBA00010220"/>
    </source>
</evidence>
<evidence type="ECO:0000313" key="7">
    <source>
        <dbReference type="RefSeq" id="XP_014669227.1"/>
    </source>
</evidence>
<name>A0ABM1EAK6_PRICU</name>
<feature type="domain" description="SH2" evidence="5">
    <location>
        <begin position="126"/>
        <end position="176"/>
    </location>
</feature>
<keyword evidence="3" id="KW-0727">SH2 domain</keyword>
<keyword evidence="6" id="KW-1185">Reference proteome</keyword>
<feature type="region of interest" description="Disordered" evidence="4">
    <location>
        <begin position="1"/>
        <end position="20"/>
    </location>
</feature>
<dbReference type="InterPro" id="IPR036860">
    <property type="entry name" value="SH2_dom_sf"/>
</dbReference>
<dbReference type="GeneID" id="106810395"/>
<accession>A0ABM1EAK6</accession>
<dbReference type="PANTHER" id="PTHR10872">
    <property type="entry name" value="SH2B ADAPTER PROTEIN"/>
    <property type="match status" value="1"/>
</dbReference>
<sequence length="176" mass="18979">MNQFFARENGRTKSSSRGSFRNLTSRLTLALNFPFFSPGGVQSVHEDSAAAAGVGLENNAPEVPPRGAGARRVTSGFRSLQRNMSPASIVEHLSATPSPARSESGLDALAEGEESSMQESLEQSPWFHGTLSRVEAAQLVLQTGTCGHGTFLVRQSETRKGEYVLTFNFQGRAKHP</sequence>
<feature type="region of interest" description="Disordered" evidence="4">
    <location>
        <begin position="56"/>
        <end position="121"/>
    </location>
</feature>
<evidence type="ECO:0000259" key="5">
    <source>
        <dbReference type="PROSITE" id="PS50001"/>
    </source>
</evidence>
<evidence type="ECO:0000256" key="3">
    <source>
        <dbReference type="PROSITE-ProRule" id="PRU00191"/>
    </source>
</evidence>
<dbReference type="InterPro" id="IPR030523">
    <property type="entry name" value="SH2B"/>
</dbReference>